<dbReference type="AlphaFoldDB" id="L7VJC3"/>
<dbReference type="HAMAP" id="MF_00131">
    <property type="entry name" value="Trp_synth_alpha"/>
    <property type="match status" value="1"/>
</dbReference>
<comment type="pathway">
    <text evidence="1 8">Amino-acid biosynthesis; L-tryptophan biosynthesis; L-tryptophan from chorismate: step 5/5.</text>
</comment>
<dbReference type="InterPro" id="IPR018204">
    <property type="entry name" value="Trp_synthase_alpha_AS"/>
</dbReference>
<keyword evidence="3 8" id="KW-0028">Amino-acid biosynthesis</keyword>
<dbReference type="HOGENOM" id="CLU_016734_0_0_10"/>
<keyword evidence="4 8" id="KW-0822">Tryptophan biosynthesis</keyword>
<dbReference type="SUPFAM" id="SSF51366">
    <property type="entry name" value="Ribulose-phoshate binding barrel"/>
    <property type="match status" value="1"/>
</dbReference>
<evidence type="ECO:0000256" key="3">
    <source>
        <dbReference type="ARBA" id="ARBA00022605"/>
    </source>
</evidence>
<dbReference type="Proteomes" id="UP000011174">
    <property type="component" value="Chromosome"/>
</dbReference>
<comment type="function">
    <text evidence="8">The alpha subunit is responsible for the aldol cleavage of indoleglycerol phosphate to indole and glyceraldehyde 3-phosphate.</text>
</comment>
<dbReference type="GO" id="GO:0005829">
    <property type="term" value="C:cytosol"/>
    <property type="evidence" value="ECO:0007669"/>
    <property type="project" value="TreeGrafter"/>
</dbReference>
<organism evidence="10 11">
    <name type="scientific">Candidatus Uzinura diaspidicola str. ASNER</name>
    <dbReference type="NCBI Taxonomy" id="1133592"/>
    <lineage>
        <taxon>Bacteria</taxon>
        <taxon>Pseudomonadati</taxon>
        <taxon>Bacteroidota</taxon>
        <taxon>Flavobacteriia</taxon>
        <taxon>Flavobacteriales</taxon>
        <taxon>Candidatus Uzinura</taxon>
    </lineage>
</organism>
<dbReference type="Pfam" id="PF00290">
    <property type="entry name" value="Trp_syntA"/>
    <property type="match status" value="1"/>
</dbReference>
<accession>L7VJC3</accession>
<protein>
    <recommendedName>
        <fullName evidence="8">Tryptophan synthase alpha chain</fullName>
        <ecNumber evidence="8">4.2.1.20</ecNumber>
    </recommendedName>
</protein>
<evidence type="ECO:0000256" key="9">
    <source>
        <dbReference type="RuleBase" id="RU003662"/>
    </source>
</evidence>
<evidence type="ECO:0000256" key="4">
    <source>
        <dbReference type="ARBA" id="ARBA00022822"/>
    </source>
</evidence>
<dbReference type="PANTHER" id="PTHR43406:SF1">
    <property type="entry name" value="TRYPTOPHAN SYNTHASE ALPHA CHAIN, CHLOROPLASTIC"/>
    <property type="match status" value="1"/>
</dbReference>
<evidence type="ECO:0000256" key="7">
    <source>
        <dbReference type="ARBA" id="ARBA00049047"/>
    </source>
</evidence>
<evidence type="ECO:0000313" key="10">
    <source>
        <dbReference type="EMBL" id="AGC66797.1"/>
    </source>
</evidence>
<dbReference type="InterPro" id="IPR002028">
    <property type="entry name" value="Trp_synthase_suA"/>
</dbReference>
<evidence type="ECO:0000256" key="5">
    <source>
        <dbReference type="ARBA" id="ARBA00023141"/>
    </source>
</evidence>
<comment type="subunit">
    <text evidence="2 8">Tetramer of two alpha and two beta chains.</text>
</comment>
<keyword evidence="11" id="KW-1185">Reference proteome</keyword>
<dbReference type="CDD" id="cd04724">
    <property type="entry name" value="Tryptophan_synthase_alpha"/>
    <property type="match status" value="1"/>
</dbReference>
<evidence type="ECO:0000256" key="6">
    <source>
        <dbReference type="ARBA" id="ARBA00023239"/>
    </source>
</evidence>
<dbReference type="UniPathway" id="UPA00035">
    <property type="reaction ID" value="UER00044"/>
</dbReference>
<dbReference type="KEGG" id="udi:ASNER_005"/>
<dbReference type="EMBL" id="CP003263">
    <property type="protein sequence ID" value="AGC66797.1"/>
    <property type="molecule type" value="Genomic_DNA"/>
</dbReference>
<dbReference type="EC" id="4.2.1.20" evidence="8"/>
<dbReference type="STRING" id="1133592.ASNER_005"/>
<dbReference type="PANTHER" id="PTHR43406">
    <property type="entry name" value="TRYPTOPHAN SYNTHASE, ALPHA CHAIN"/>
    <property type="match status" value="1"/>
</dbReference>
<dbReference type="Gene3D" id="3.20.20.70">
    <property type="entry name" value="Aldolase class I"/>
    <property type="match status" value="1"/>
</dbReference>
<sequence>MNMIDKIFTHKKKYILSIYFTAGYPKLESTKKIIRILQKYCVDIIEVGIPYSDALADGTTIQNSSKKSLVNGMNLDKLFAQLQCIKKELYIPLIFMGYYNSFLSFGEKAFLIKCKQIGISGLIFPDIPTYIYQYNYQERFKKYGLYFIILVTTHTPIERIFSLSSITEGFLYLVSSTTTTGKNVFFDKKKDEFFTCLNSKIKLNIPKLIGFGISNKESFHWSCSYSDGAIIGSSFIKSIDEYDIEESIQRFLQLIEGNA</sequence>
<dbReference type="PATRIC" id="fig|1133592.3.peg.5"/>
<dbReference type="InterPro" id="IPR011060">
    <property type="entry name" value="RibuloseP-bd_barrel"/>
</dbReference>
<evidence type="ECO:0000256" key="8">
    <source>
        <dbReference type="HAMAP-Rule" id="MF_00131"/>
    </source>
</evidence>
<reference evidence="10 11" key="1">
    <citation type="journal article" date="2013" name="Environ. Microbiol.">
        <title>The nutrient supplying capabilities of Uzinura, an endosymbiont of armoured scale insects.</title>
        <authorList>
            <person name="Sabree Z.L."/>
            <person name="Huang C.Y."/>
            <person name="Okusu A."/>
            <person name="Moran N.A."/>
            <person name="Normark B.B."/>
        </authorList>
    </citation>
    <scope>NUCLEOTIDE SEQUENCE [LARGE SCALE GENOMIC DNA]</scope>
    <source>
        <strain evidence="10 11">ASNER</strain>
    </source>
</reference>
<dbReference type="PROSITE" id="PS00167">
    <property type="entry name" value="TRP_SYNTHASE_ALPHA"/>
    <property type="match status" value="1"/>
</dbReference>
<comment type="similarity">
    <text evidence="8 9">Belongs to the TrpA family.</text>
</comment>
<name>L7VJC3_9FLAO</name>
<keyword evidence="5 8" id="KW-0057">Aromatic amino acid biosynthesis</keyword>
<proteinExistence type="inferred from homology"/>
<dbReference type="GO" id="GO:0004834">
    <property type="term" value="F:tryptophan synthase activity"/>
    <property type="evidence" value="ECO:0007669"/>
    <property type="project" value="UniProtKB-UniRule"/>
</dbReference>
<feature type="active site" description="Proton acceptor" evidence="8">
    <location>
        <position position="46"/>
    </location>
</feature>
<gene>
    <name evidence="8 10" type="primary">trpA</name>
    <name evidence="10" type="ORF">ASNER_005</name>
</gene>
<dbReference type="OrthoDB" id="9804578at2"/>
<evidence type="ECO:0000256" key="2">
    <source>
        <dbReference type="ARBA" id="ARBA00011270"/>
    </source>
</evidence>
<keyword evidence="6 8" id="KW-0456">Lyase</keyword>
<comment type="catalytic activity">
    <reaction evidence="7 8">
        <text>(1S,2R)-1-C-(indol-3-yl)glycerol 3-phosphate + L-serine = D-glyceraldehyde 3-phosphate + L-tryptophan + H2O</text>
        <dbReference type="Rhea" id="RHEA:10532"/>
        <dbReference type="ChEBI" id="CHEBI:15377"/>
        <dbReference type="ChEBI" id="CHEBI:33384"/>
        <dbReference type="ChEBI" id="CHEBI:57912"/>
        <dbReference type="ChEBI" id="CHEBI:58866"/>
        <dbReference type="ChEBI" id="CHEBI:59776"/>
        <dbReference type="EC" id="4.2.1.20"/>
    </reaction>
</comment>
<feature type="active site" description="Proton acceptor" evidence="8">
    <location>
        <position position="57"/>
    </location>
</feature>
<dbReference type="InterPro" id="IPR013785">
    <property type="entry name" value="Aldolase_TIM"/>
</dbReference>
<evidence type="ECO:0000313" key="11">
    <source>
        <dbReference type="Proteomes" id="UP000011174"/>
    </source>
</evidence>
<evidence type="ECO:0000256" key="1">
    <source>
        <dbReference type="ARBA" id="ARBA00004733"/>
    </source>
</evidence>
<dbReference type="NCBIfam" id="TIGR00262">
    <property type="entry name" value="trpA"/>
    <property type="match status" value="1"/>
</dbReference>